<dbReference type="GO" id="GO:0042128">
    <property type="term" value="P:nitrate assimilation"/>
    <property type="evidence" value="ECO:0007669"/>
    <property type="project" value="UniProtKB-KW"/>
</dbReference>
<keyword evidence="1" id="KW-0560">Oxidoreductase</keyword>
<dbReference type="PANTHER" id="PTHR40562">
    <property type="match status" value="1"/>
</dbReference>
<evidence type="ECO:0000256" key="2">
    <source>
        <dbReference type="ARBA" id="ARBA00023063"/>
    </source>
</evidence>
<evidence type="ECO:0000256" key="1">
    <source>
        <dbReference type="ARBA" id="ARBA00023002"/>
    </source>
</evidence>
<organism evidence="4 5">
    <name type="scientific">Halomonas halmophila</name>
    <dbReference type="NCBI Taxonomy" id="252"/>
    <lineage>
        <taxon>Bacteria</taxon>
        <taxon>Pseudomonadati</taxon>
        <taxon>Pseudomonadota</taxon>
        <taxon>Gammaproteobacteria</taxon>
        <taxon>Oceanospirillales</taxon>
        <taxon>Halomonadaceae</taxon>
        <taxon>Halomonas</taxon>
    </lineage>
</organism>
<dbReference type="RefSeq" id="WP_141317552.1">
    <property type="nucleotide sequence ID" value="NZ_BJOC01000010.1"/>
</dbReference>
<dbReference type="Gene3D" id="2.102.10.10">
    <property type="entry name" value="Rieske [2Fe-2S] iron-sulphur domain"/>
    <property type="match status" value="1"/>
</dbReference>
<gene>
    <name evidence="4" type="primary">nirD</name>
    <name evidence="4" type="ORF">HHA01_05240</name>
</gene>
<dbReference type="GO" id="GO:0008942">
    <property type="term" value="F:nitrite reductase [NAD(P)H] activity"/>
    <property type="evidence" value="ECO:0007669"/>
    <property type="project" value="InterPro"/>
</dbReference>
<evidence type="ECO:0000313" key="5">
    <source>
        <dbReference type="Proteomes" id="UP000319812"/>
    </source>
</evidence>
<evidence type="ECO:0000313" key="4">
    <source>
        <dbReference type="EMBL" id="GED21547.1"/>
    </source>
</evidence>
<accession>A0A4Y4EWH7</accession>
<dbReference type="CDD" id="cd03529">
    <property type="entry name" value="Rieske_NirD"/>
    <property type="match status" value="1"/>
</dbReference>
<dbReference type="Proteomes" id="UP000319812">
    <property type="component" value="Unassembled WGS sequence"/>
</dbReference>
<dbReference type="PANTHER" id="PTHR40562:SF1">
    <property type="entry name" value="NITRITE REDUCTASE (NADH) SMALL SUBUNIT"/>
    <property type="match status" value="1"/>
</dbReference>
<dbReference type="InterPro" id="IPR017881">
    <property type="entry name" value="NirD"/>
</dbReference>
<comment type="caution">
    <text evidence="4">The sequence shown here is derived from an EMBL/GenBank/DDBJ whole genome shotgun (WGS) entry which is preliminary data.</text>
</comment>
<name>A0A4Y4EWH7_9GAMM</name>
<keyword evidence="5" id="KW-1185">Reference proteome</keyword>
<dbReference type="EMBL" id="BJOC01000010">
    <property type="protein sequence ID" value="GED21547.1"/>
    <property type="molecule type" value="Genomic_DNA"/>
</dbReference>
<protein>
    <submittedName>
        <fullName evidence="4">Nitrite reductase small subunit</fullName>
    </submittedName>
</protein>
<dbReference type="GO" id="GO:0051537">
    <property type="term" value="F:2 iron, 2 sulfur cluster binding"/>
    <property type="evidence" value="ECO:0007669"/>
    <property type="project" value="InterPro"/>
</dbReference>
<dbReference type="AlphaFoldDB" id="A0A4Y4EWH7"/>
<keyword evidence="2" id="KW-0534">Nitrate assimilation</keyword>
<dbReference type="OrthoDB" id="516687at2"/>
<evidence type="ECO:0000259" key="3">
    <source>
        <dbReference type="Pfam" id="PF13806"/>
    </source>
</evidence>
<dbReference type="Pfam" id="PF13806">
    <property type="entry name" value="Rieske_2"/>
    <property type="match status" value="1"/>
</dbReference>
<proteinExistence type="predicted"/>
<dbReference type="NCBIfam" id="TIGR02378">
    <property type="entry name" value="nirD_assim_sml"/>
    <property type="match status" value="1"/>
</dbReference>
<reference evidence="4 5" key="1">
    <citation type="submission" date="2019-06" db="EMBL/GenBank/DDBJ databases">
        <title>Whole genome shotgun sequence of Halomonas halmophila NBRC 15537.</title>
        <authorList>
            <person name="Hosoyama A."/>
            <person name="Uohara A."/>
            <person name="Ohji S."/>
            <person name="Ichikawa N."/>
        </authorList>
    </citation>
    <scope>NUCLEOTIDE SEQUENCE [LARGE SCALE GENOMIC DNA]</scope>
    <source>
        <strain evidence="4 5">NBRC 15537</strain>
    </source>
</reference>
<feature type="domain" description="Rieske-like [2Fe-2S]" evidence="3">
    <location>
        <begin position="14"/>
        <end position="122"/>
    </location>
</feature>
<dbReference type="PROSITE" id="PS51300">
    <property type="entry name" value="NIRD"/>
    <property type="match status" value="1"/>
</dbReference>
<sequence>MTTATAENPNQTENWQPLCTRDDLVAQSGIAACLETPAGLVQLAIFYLPGQTPELYALDHHDPFSGANVIARGIVGDVAGEPVVASPIYKQHFRLRDGQCLEDEDMQLRTWRVVLDGARVMLRH</sequence>
<dbReference type="InterPro" id="IPR012748">
    <property type="entry name" value="Rieske-like_NirD"/>
</dbReference>
<dbReference type="InterPro" id="IPR036922">
    <property type="entry name" value="Rieske_2Fe-2S_sf"/>
</dbReference>
<dbReference type="SUPFAM" id="SSF50022">
    <property type="entry name" value="ISP domain"/>
    <property type="match status" value="1"/>
</dbReference>